<comment type="similarity">
    <text evidence="1">Belongs to the short-chain dehydrogenases/reductases (SDR) family.</text>
</comment>
<evidence type="ECO:0000256" key="2">
    <source>
        <dbReference type="ARBA" id="ARBA00022857"/>
    </source>
</evidence>
<dbReference type="Gene3D" id="3.40.50.720">
    <property type="entry name" value="NAD(P)-binding Rossmann-like Domain"/>
    <property type="match status" value="1"/>
</dbReference>
<proteinExistence type="inferred from homology"/>
<reference evidence="4 5" key="1">
    <citation type="submission" date="2016-03" db="EMBL/GenBank/DDBJ databases">
        <authorList>
            <person name="Ploux O."/>
        </authorList>
    </citation>
    <scope>NUCLEOTIDE SEQUENCE [LARGE SCALE GENOMIC DNA]</scope>
    <source>
        <strain evidence="4 5">UAMH 11012</strain>
    </source>
</reference>
<dbReference type="Proteomes" id="UP000184330">
    <property type="component" value="Unassembled WGS sequence"/>
</dbReference>
<evidence type="ECO:0000256" key="3">
    <source>
        <dbReference type="ARBA" id="ARBA00023002"/>
    </source>
</evidence>
<dbReference type="PANTHER" id="PTHR43963:SF6">
    <property type="entry name" value="CHAIN DEHYDROGENASE FAMILY PROTEIN, PUTATIVE (AFU_ORTHOLOGUE AFUA_3G15350)-RELATED"/>
    <property type="match status" value="1"/>
</dbReference>
<name>A0A1L7WCF7_9HELO</name>
<organism evidence="4 5">
    <name type="scientific">Phialocephala subalpina</name>
    <dbReference type="NCBI Taxonomy" id="576137"/>
    <lineage>
        <taxon>Eukaryota</taxon>
        <taxon>Fungi</taxon>
        <taxon>Dikarya</taxon>
        <taxon>Ascomycota</taxon>
        <taxon>Pezizomycotina</taxon>
        <taxon>Leotiomycetes</taxon>
        <taxon>Helotiales</taxon>
        <taxon>Mollisiaceae</taxon>
        <taxon>Phialocephala</taxon>
        <taxon>Phialocephala fortinii species complex</taxon>
    </lineage>
</organism>
<dbReference type="Pfam" id="PF00106">
    <property type="entry name" value="adh_short"/>
    <property type="match status" value="1"/>
</dbReference>
<dbReference type="OrthoDB" id="1933717at2759"/>
<keyword evidence="3" id="KW-0560">Oxidoreductase</keyword>
<sequence>MGSNTITIVTGANRGIGLGICQTLVSTANYQPMTLYACSRQGLDLGLSPSDPNTVIKYATLDISSQESVSSLAEEVKSELERQDSEHGEGKVVLINNAATVVTPHNAENAKAELDVNYRGTLKVIIAGHSERRLPTVKQMCLAFIPILGPQGRIVNVSATLEPYGPDIQARFNGTKVTLSSLEELASQYERAVANDTEEKEGFGDRKKAYFIGKSCVNALTSVLARENEGLVINAGCPGWVDTRMGNLGVGRPPKTLEEGARVPVKLAFGEIQGVTGKFWANEKISDTGDGEIQVW</sequence>
<evidence type="ECO:0000313" key="4">
    <source>
        <dbReference type="EMBL" id="CZR50464.1"/>
    </source>
</evidence>
<keyword evidence="2" id="KW-0521">NADP</keyword>
<dbReference type="SUPFAM" id="SSF51735">
    <property type="entry name" value="NAD(P)-binding Rossmann-fold domains"/>
    <property type="match status" value="1"/>
</dbReference>
<gene>
    <name evidence="4" type="ORF">PAC_00337</name>
</gene>
<dbReference type="InterPro" id="IPR036291">
    <property type="entry name" value="NAD(P)-bd_dom_sf"/>
</dbReference>
<evidence type="ECO:0000313" key="5">
    <source>
        <dbReference type="Proteomes" id="UP000184330"/>
    </source>
</evidence>
<dbReference type="AlphaFoldDB" id="A0A1L7WCF7"/>
<dbReference type="EMBL" id="FJOG01000001">
    <property type="protein sequence ID" value="CZR50464.1"/>
    <property type="molecule type" value="Genomic_DNA"/>
</dbReference>
<dbReference type="InterPro" id="IPR002347">
    <property type="entry name" value="SDR_fam"/>
</dbReference>
<evidence type="ECO:0008006" key="6">
    <source>
        <dbReference type="Google" id="ProtNLM"/>
    </source>
</evidence>
<dbReference type="PRINTS" id="PR00081">
    <property type="entry name" value="GDHRDH"/>
</dbReference>
<dbReference type="STRING" id="576137.A0A1L7WCF7"/>
<keyword evidence="5" id="KW-1185">Reference proteome</keyword>
<accession>A0A1L7WCF7</accession>
<dbReference type="PANTHER" id="PTHR43963">
    <property type="entry name" value="CARBONYL REDUCTASE 1-RELATED"/>
    <property type="match status" value="1"/>
</dbReference>
<dbReference type="GO" id="GO:0016491">
    <property type="term" value="F:oxidoreductase activity"/>
    <property type="evidence" value="ECO:0007669"/>
    <property type="project" value="UniProtKB-KW"/>
</dbReference>
<evidence type="ECO:0000256" key="1">
    <source>
        <dbReference type="ARBA" id="ARBA00006484"/>
    </source>
</evidence>
<protein>
    <recommendedName>
        <fullName evidence="6">Carbonyl reductase</fullName>
    </recommendedName>
</protein>